<dbReference type="InterPro" id="IPR039426">
    <property type="entry name" value="TonB-dep_rcpt-like"/>
</dbReference>
<keyword evidence="1" id="KW-1134">Transmembrane beta strand</keyword>
<dbReference type="NCBIfam" id="TIGR04057">
    <property type="entry name" value="SusC_RagA_signa"/>
    <property type="match status" value="1"/>
</dbReference>
<dbReference type="Pfam" id="PF13715">
    <property type="entry name" value="CarbopepD_reg_2"/>
    <property type="match status" value="1"/>
</dbReference>
<organism evidence="3 4">
    <name type="scientific">Niabella ginsengisoli</name>
    <dbReference type="NCBI Taxonomy" id="522298"/>
    <lineage>
        <taxon>Bacteria</taxon>
        <taxon>Pseudomonadati</taxon>
        <taxon>Bacteroidota</taxon>
        <taxon>Chitinophagia</taxon>
        <taxon>Chitinophagales</taxon>
        <taxon>Chitinophagaceae</taxon>
        <taxon>Niabella</taxon>
    </lineage>
</organism>
<accession>A0ABS9SLU3</accession>
<dbReference type="Gene3D" id="2.60.40.1120">
    <property type="entry name" value="Carboxypeptidase-like, regulatory domain"/>
    <property type="match status" value="1"/>
</dbReference>
<keyword evidence="4" id="KW-1185">Reference proteome</keyword>
<gene>
    <name evidence="3" type="ORF">MKP09_16260</name>
</gene>
<dbReference type="Proteomes" id="UP001202248">
    <property type="component" value="Unassembled WGS sequence"/>
</dbReference>
<evidence type="ECO:0000256" key="1">
    <source>
        <dbReference type="PROSITE-ProRule" id="PRU01360"/>
    </source>
</evidence>
<dbReference type="RefSeq" id="WP_240831173.1">
    <property type="nucleotide sequence ID" value="NZ_JAKWBL010000003.1"/>
</dbReference>
<protein>
    <submittedName>
        <fullName evidence="3">Carboxypeptidase-like regulatory domain-containing protein</fullName>
    </submittedName>
</protein>
<keyword evidence="1" id="KW-0813">Transport</keyword>
<comment type="similarity">
    <text evidence="1">Belongs to the TonB-dependent receptor family.</text>
</comment>
<keyword evidence="1" id="KW-0812">Transmembrane</keyword>
<dbReference type="InterPro" id="IPR037066">
    <property type="entry name" value="Plug_dom_sf"/>
</dbReference>
<evidence type="ECO:0000313" key="4">
    <source>
        <dbReference type="Proteomes" id="UP001202248"/>
    </source>
</evidence>
<feature type="domain" description="TonB-dependent receptor plug" evidence="2">
    <location>
        <begin position="118"/>
        <end position="221"/>
    </location>
</feature>
<keyword evidence="1" id="KW-0472">Membrane</keyword>
<dbReference type="Pfam" id="PF07715">
    <property type="entry name" value="Plug"/>
    <property type="match status" value="1"/>
</dbReference>
<evidence type="ECO:0000313" key="3">
    <source>
        <dbReference type="EMBL" id="MCH5599353.1"/>
    </source>
</evidence>
<dbReference type="SUPFAM" id="SSF49464">
    <property type="entry name" value="Carboxypeptidase regulatory domain-like"/>
    <property type="match status" value="1"/>
</dbReference>
<dbReference type="PROSITE" id="PS52016">
    <property type="entry name" value="TONB_DEPENDENT_REC_3"/>
    <property type="match status" value="1"/>
</dbReference>
<dbReference type="Gene3D" id="2.170.130.10">
    <property type="entry name" value="TonB-dependent receptor, plug domain"/>
    <property type="match status" value="1"/>
</dbReference>
<dbReference type="InterPro" id="IPR023997">
    <property type="entry name" value="TonB-dep_OMP_SusC/RagA_CS"/>
</dbReference>
<keyword evidence="1" id="KW-0998">Cell outer membrane</keyword>
<sequence>MALLVLIIHPRTRAADIVSKFYFQTDHTVAGTVVSNQGSAIAGATVIVKSTQQATTTDSSGHFSIRMPSGTDTLVISYVGFASLDVPVNNQTQVNITLGPVQGEMDEVVVVGYGTQKKSNITGAVSSINTAKINNIPLTNMSNALAGRAAGVTVVNTSGLSGASSTIRVRGSFGEPVYVIDGIIKSKAAFDALDPNEIDQMSILKDAATASVYGVQAGNGVMVITTKRGSSGKPVFGFQTSFTTSRPTQELLADMTTATDELTYQNRVTQWNNEYNDRSDPLPNTQTIFDYFKDRSYNANDWVWRNPSNQKYLLSVSGGSEKINYYSMVSYTGEKGSYINLDFKKFNMRSNVTAKLSNAISVNLNLAASQQNADRFYWPFTGDDDYDVSDFYRVTFNWPKLFPFYLNEDGSVANNITDYPVQPAIGSFQLWNVVDMVQGDRYINTRRRQFNRS</sequence>
<dbReference type="SUPFAM" id="SSF56935">
    <property type="entry name" value="Porins"/>
    <property type="match status" value="1"/>
</dbReference>
<name>A0ABS9SLU3_9BACT</name>
<evidence type="ECO:0000259" key="2">
    <source>
        <dbReference type="Pfam" id="PF07715"/>
    </source>
</evidence>
<dbReference type="InterPro" id="IPR008969">
    <property type="entry name" value="CarboxyPept-like_regulatory"/>
</dbReference>
<comment type="caution">
    <text evidence="3">The sequence shown here is derived from an EMBL/GenBank/DDBJ whole genome shotgun (WGS) entry which is preliminary data.</text>
</comment>
<proteinExistence type="inferred from homology"/>
<comment type="subcellular location">
    <subcellularLocation>
        <location evidence="1">Cell outer membrane</location>
        <topology evidence="1">Multi-pass membrane protein</topology>
    </subcellularLocation>
</comment>
<dbReference type="InterPro" id="IPR012910">
    <property type="entry name" value="Plug_dom"/>
</dbReference>
<dbReference type="EMBL" id="JAKWBL010000003">
    <property type="protein sequence ID" value="MCH5599353.1"/>
    <property type="molecule type" value="Genomic_DNA"/>
</dbReference>
<reference evidence="3 4" key="1">
    <citation type="submission" date="2022-02" db="EMBL/GenBank/DDBJ databases">
        <authorList>
            <person name="Min J."/>
        </authorList>
    </citation>
    <scope>NUCLEOTIDE SEQUENCE [LARGE SCALE GENOMIC DNA]</scope>
    <source>
        <strain evidence="3 4">GR10-1</strain>
    </source>
</reference>